<evidence type="ECO:0000256" key="2">
    <source>
        <dbReference type="ARBA" id="ARBA00009810"/>
    </source>
</evidence>
<evidence type="ECO:0000256" key="10">
    <source>
        <dbReference type="ARBA" id="ARBA00023136"/>
    </source>
</evidence>
<dbReference type="InterPro" id="IPR000531">
    <property type="entry name" value="Beta-barrel_TonB"/>
</dbReference>
<dbReference type="PANTHER" id="PTHR32552:SF81">
    <property type="entry name" value="TONB-DEPENDENT OUTER MEMBRANE RECEPTOR"/>
    <property type="match status" value="1"/>
</dbReference>
<dbReference type="Proteomes" id="UP000241885">
    <property type="component" value="Chromosome"/>
</dbReference>
<dbReference type="AlphaFoldDB" id="A0A2R4BSL0"/>
<dbReference type="GO" id="GO:0006826">
    <property type="term" value="P:iron ion transport"/>
    <property type="evidence" value="ECO:0007669"/>
    <property type="project" value="UniProtKB-KW"/>
</dbReference>
<dbReference type="InterPro" id="IPR037066">
    <property type="entry name" value="Plug_dom_sf"/>
</dbReference>
<evidence type="ECO:0000256" key="9">
    <source>
        <dbReference type="ARBA" id="ARBA00023077"/>
    </source>
</evidence>
<keyword evidence="19" id="KW-1185">Reference proteome</keyword>
<dbReference type="Pfam" id="PF00593">
    <property type="entry name" value="TonB_dep_Rec_b-barrel"/>
    <property type="match status" value="1"/>
</dbReference>
<evidence type="ECO:0000256" key="11">
    <source>
        <dbReference type="ARBA" id="ARBA00023170"/>
    </source>
</evidence>
<keyword evidence="11 18" id="KW-0675">Receptor</keyword>
<evidence type="ECO:0000256" key="3">
    <source>
        <dbReference type="ARBA" id="ARBA00022448"/>
    </source>
</evidence>
<keyword evidence="5" id="KW-0410">Iron transport</keyword>
<keyword evidence="9 14" id="KW-0798">TonB box</keyword>
<comment type="similarity">
    <text evidence="2 13 14">Belongs to the TonB-dependent receptor family.</text>
</comment>
<keyword evidence="4 13" id="KW-1134">Transmembrane beta strand</keyword>
<keyword evidence="12 13" id="KW-0998">Cell outer membrane</keyword>
<dbReference type="GO" id="GO:0009279">
    <property type="term" value="C:cell outer membrane"/>
    <property type="evidence" value="ECO:0007669"/>
    <property type="project" value="UniProtKB-SubCell"/>
</dbReference>
<evidence type="ECO:0000313" key="19">
    <source>
        <dbReference type="Proteomes" id="UP000241885"/>
    </source>
</evidence>
<dbReference type="InterPro" id="IPR012910">
    <property type="entry name" value="Plug_dom"/>
</dbReference>
<dbReference type="KEGG" id="tak:Tharo_3322"/>
<feature type="transmembrane region" description="Helical" evidence="15">
    <location>
        <begin position="150"/>
        <end position="181"/>
    </location>
</feature>
<evidence type="ECO:0000256" key="8">
    <source>
        <dbReference type="ARBA" id="ARBA00023065"/>
    </source>
</evidence>
<keyword evidence="15" id="KW-1133">Transmembrane helix</keyword>
<keyword evidence="8" id="KW-0406">Ion transport</keyword>
<name>A0A2R4BSL0_THAAR</name>
<evidence type="ECO:0000256" key="4">
    <source>
        <dbReference type="ARBA" id="ARBA00022452"/>
    </source>
</evidence>
<keyword evidence="7" id="KW-0408">Iron</keyword>
<dbReference type="CDD" id="cd01347">
    <property type="entry name" value="ligand_gated_channel"/>
    <property type="match status" value="1"/>
</dbReference>
<accession>A0A2R4BSL0</accession>
<proteinExistence type="inferred from homology"/>
<evidence type="ECO:0000256" key="1">
    <source>
        <dbReference type="ARBA" id="ARBA00004571"/>
    </source>
</evidence>
<feature type="domain" description="TonB-dependent receptor plug" evidence="17">
    <location>
        <begin position="288"/>
        <end position="397"/>
    </location>
</feature>
<dbReference type="EMBL" id="CP028339">
    <property type="protein sequence ID" value="AVR90203.1"/>
    <property type="molecule type" value="Genomic_DNA"/>
</dbReference>
<dbReference type="InterPro" id="IPR039426">
    <property type="entry name" value="TonB-dep_rcpt-like"/>
</dbReference>
<evidence type="ECO:0000256" key="13">
    <source>
        <dbReference type="PROSITE-ProRule" id="PRU01360"/>
    </source>
</evidence>
<evidence type="ECO:0000256" key="7">
    <source>
        <dbReference type="ARBA" id="ARBA00023004"/>
    </source>
</evidence>
<reference evidence="18 19" key="1">
    <citation type="submission" date="2018-03" db="EMBL/GenBank/DDBJ databases">
        <title>Complete genome sequence of Thauera aromatica, a model organism for studying aromatic compound degradation under denitrifying conditions.</title>
        <authorList>
            <person name="Lo H.-Y."/>
            <person name="Goris T."/>
            <person name="Boll M."/>
            <person name="Mueller J.A."/>
        </authorList>
    </citation>
    <scope>NUCLEOTIDE SEQUENCE [LARGE SCALE GENOMIC DNA]</scope>
    <source>
        <strain evidence="18 19">K172</strain>
    </source>
</reference>
<organism evidence="18 19">
    <name type="scientific">Thauera aromatica K172</name>
    <dbReference type="NCBI Taxonomy" id="44139"/>
    <lineage>
        <taxon>Bacteria</taxon>
        <taxon>Pseudomonadati</taxon>
        <taxon>Pseudomonadota</taxon>
        <taxon>Betaproteobacteria</taxon>
        <taxon>Rhodocyclales</taxon>
        <taxon>Zoogloeaceae</taxon>
        <taxon>Thauera</taxon>
    </lineage>
</organism>
<evidence type="ECO:0000313" key="18">
    <source>
        <dbReference type="EMBL" id="AVR90203.1"/>
    </source>
</evidence>
<evidence type="ECO:0000256" key="6">
    <source>
        <dbReference type="ARBA" id="ARBA00022692"/>
    </source>
</evidence>
<dbReference type="PANTHER" id="PTHR32552">
    <property type="entry name" value="FERRICHROME IRON RECEPTOR-RELATED"/>
    <property type="match status" value="1"/>
</dbReference>
<evidence type="ECO:0000256" key="14">
    <source>
        <dbReference type="RuleBase" id="RU003357"/>
    </source>
</evidence>
<evidence type="ECO:0000259" key="16">
    <source>
        <dbReference type="Pfam" id="PF00593"/>
    </source>
</evidence>
<dbReference type="PROSITE" id="PS52016">
    <property type="entry name" value="TONB_DEPENDENT_REC_3"/>
    <property type="match status" value="1"/>
</dbReference>
<dbReference type="InterPro" id="IPR036942">
    <property type="entry name" value="Beta-barrel_TonB_sf"/>
</dbReference>
<dbReference type="Gene3D" id="2.170.130.10">
    <property type="entry name" value="TonB-dependent receptor, plug domain"/>
    <property type="match status" value="1"/>
</dbReference>
<protein>
    <submittedName>
        <fullName evidence="18">Putative TonB-dependent receptor YncD</fullName>
    </submittedName>
</protein>
<dbReference type="Pfam" id="PF07715">
    <property type="entry name" value="Plug"/>
    <property type="match status" value="1"/>
</dbReference>
<keyword evidence="6 13" id="KW-0812">Transmembrane</keyword>
<dbReference type="SUPFAM" id="SSF56935">
    <property type="entry name" value="Porins"/>
    <property type="match status" value="1"/>
</dbReference>
<evidence type="ECO:0000259" key="17">
    <source>
        <dbReference type="Pfam" id="PF07715"/>
    </source>
</evidence>
<comment type="subcellular location">
    <subcellularLocation>
        <location evidence="1 13">Cell outer membrane</location>
        <topology evidence="1 13">Multi-pass membrane protein</topology>
    </subcellularLocation>
</comment>
<gene>
    <name evidence="18" type="ORF">Tharo_3322</name>
</gene>
<feature type="domain" description="TonB-dependent receptor-like beta-barrel" evidence="16">
    <location>
        <begin position="471"/>
        <end position="912"/>
    </location>
</feature>
<keyword evidence="3 13" id="KW-0813">Transport</keyword>
<dbReference type="Gene3D" id="2.40.170.20">
    <property type="entry name" value="TonB-dependent receptor, beta-barrel domain"/>
    <property type="match status" value="1"/>
</dbReference>
<sequence>MLYYQHHEEDKAYSRGKRVADKLDLEFDAGLIRYVHFTRWGDCIVDPLVILPFGKQGVDLAGSKTSGIGDLIFGDTLWTIADFERSEVEFYEDDRKTGRQRDPLLQIHTHLGVSYRHRKRHRAEELGLPAQEAEFFEQSKRKGPRKMMGAVFLGGLFGAMLLDMPIAFAALIGTVLLVLILGKFAPQRGVRKVIAGAKGAREGAPPCLPRNLPVKLTFQPAVPAFHTVCRARQRTSALSRALRIAFPGALAGFACIAGARDAAMTDQDAAVLNPVVVTGTPIATGSFDLPYAIDSVDMRSNQAGHLGVNASEALAGVPGLVIQNRQNYAQDLQISIRGFGARAAFGVRGVKLIADGIPATNPDGQGQAATFNLDTAERIEVMRGPFSTVYGNHAGGVIQLFSRKGEGEPRVRASVLGGSWGTTKFGIGAEGEKGGIGFVLDTSRFDTDGYRDHSKARRDQGFAKLTLSPDEDSTLTLVANGLRQLDTEDPLGVTWETYERDPQSLTIDPLDTEIPKRSYGVRYDTRKSIHHLQGGATYERRFGENRLQLSAYAGRRAVTQYQSFSRGFQSSPRHAGGVVDFDRDFHGMGVRWISQRAMGSGELTLTTGIDYDRSEDDRRGYENFVGTTLGVKGRLRRDELDTITSIDPYVQAQWKSGPWQWSLGARHSRVSFKVEDRYINADNHDDSGTVRFSKTTPALGVSYALNPATSLYASVGAGYETPTLNELSYATSTTGFNFGLRPSTSRQAEIGIKTFVADNARINVALFRIETEDEIVVSASEEGRTSYQNAGRTLRQGIEFAAHAELTRTLMARASLTWMQAEYDEEFTSRGTTVAAGNRIPGIPRLAAFAELAWQVTPGVTLAGEVSHRGELKVNDLNTDRAAPAYTLVNLRLSAEQHQGPWTFGQLLRVDNVLDRKHVGSVIVGDANKRYYEPGPERSLYAGASASYKF</sequence>
<evidence type="ECO:0000256" key="15">
    <source>
        <dbReference type="SAM" id="Phobius"/>
    </source>
</evidence>
<evidence type="ECO:0000256" key="5">
    <source>
        <dbReference type="ARBA" id="ARBA00022496"/>
    </source>
</evidence>
<evidence type="ECO:0000256" key="12">
    <source>
        <dbReference type="ARBA" id="ARBA00023237"/>
    </source>
</evidence>
<keyword evidence="10 13" id="KW-0472">Membrane</keyword>